<keyword evidence="2" id="KW-1185">Reference proteome</keyword>
<comment type="caution">
    <text evidence="1">The sequence shown here is derived from an EMBL/GenBank/DDBJ whole genome shotgun (WGS) entry which is preliminary data.</text>
</comment>
<name>A0A1S2PQH5_9ACTN</name>
<protein>
    <submittedName>
        <fullName evidence="1">Uncharacterized protein</fullName>
    </submittedName>
</protein>
<dbReference type="Proteomes" id="UP000179935">
    <property type="component" value="Unassembled WGS sequence"/>
</dbReference>
<evidence type="ECO:0000313" key="2">
    <source>
        <dbReference type="Proteomes" id="UP000179935"/>
    </source>
</evidence>
<dbReference type="AlphaFoldDB" id="A0A1S2PQH5"/>
<gene>
    <name evidence="1" type="ORF">BIV24_08650</name>
</gene>
<dbReference type="RefSeq" id="WP_071365604.1">
    <property type="nucleotide sequence ID" value="NZ_MLYP01000022.1"/>
</dbReference>
<evidence type="ECO:0000313" key="1">
    <source>
        <dbReference type="EMBL" id="OIJ95655.1"/>
    </source>
</evidence>
<proteinExistence type="predicted"/>
<reference evidence="1 2" key="1">
    <citation type="submission" date="2016-10" db="EMBL/GenBank/DDBJ databases">
        <title>Genome sequence of Streptomyces sp. MUSC 93.</title>
        <authorList>
            <person name="Lee L.-H."/>
            <person name="Ser H.-L."/>
            <person name="Law J.W.-F."/>
        </authorList>
    </citation>
    <scope>NUCLEOTIDE SEQUENCE [LARGE SCALE GENOMIC DNA]</scope>
    <source>
        <strain evidence="1 2">MUSC 93</strain>
    </source>
</reference>
<accession>A0A1S2PQH5</accession>
<dbReference type="EMBL" id="MLYP01000022">
    <property type="protein sequence ID" value="OIJ95655.1"/>
    <property type="molecule type" value="Genomic_DNA"/>
</dbReference>
<organism evidence="1 2">
    <name type="scientific">Streptomyces colonosanans</name>
    <dbReference type="NCBI Taxonomy" id="1428652"/>
    <lineage>
        <taxon>Bacteria</taxon>
        <taxon>Bacillati</taxon>
        <taxon>Actinomycetota</taxon>
        <taxon>Actinomycetes</taxon>
        <taxon>Kitasatosporales</taxon>
        <taxon>Streptomycetaceae</taxon>
        <taxon>Streptomyces</taxon>
    </lineage>
</organism>
<sequence length="62" mass="6521">MTTVITSAPSGMDGGFTDCSTVSAVFHDSERGWLSALSAADSLFDIVKPPVVGWMVQESQSL</sequence>